<evidence type="ECO:0000313" key="2">
    <source>
        <dbReference type="EMBL" id="UWS32990.1"/>
    </source>
</evidence>
<feature type="region of interest" description="Disordered" evidence="1">
    <location>
        <begin position="169"/>
        <end position="202"/>
    </location>
</feature>
<feature type="region of interest" description="Disordered" evidence="1">
    <location>
        <begin position="123"/>
        <end position="157"/>
    </location>
</feature>
<evidence type="ECO:0000256" key="1">
    <source>
        <dbReference type="SAM" id="MobiDB-lite"/>
    </source>
</evidence>
<protein>
    <submittedName>
        <fullName evidence="2">Uncharacterized protein</fullName>
    </submittedName>
</protein>
<sequence>MINFTKISSLFLWASVKASPKPVKGNFLMSNITGVKSSSNELGILLKDFVGGNSTSLYASEERLKDELNTFFGPSRNPVPGNNDFHAALNSSTAAVGVARITKRQAPQPGLAEKLIACKSQLDQARQGNESSPGLKPSAAAVDVAHSTKRQAPQPGLAEKLIACKSQLDQAPKGNESSPGLKPSAAAVDVAHSTKRQAPQPGLAEKLKAVVDAARESQLNQAAQDNESSTGLKPSADSVHVKQSVKRQAPQPPVQANQEVDKAQLLSELEKTRQGAPPTASIKAFMVQLASVSPLRRKL</sequence>
<reference evidence="2" key="1">
    <citation type="submission" date="2022-07" db="EMBL/GenBank/DDBJ databases">
        <title>Genetic diversity of Erwinia pyrifoliae.</title>
        <authorList>
            <person name="Park D.S."/>
            <person name="Ham H."/>
        </authorList>
    </citation>
    <scope>NUCLEOTIDE SEQUENCE</scope>
    <source>
        <strain evidence="2">CP201486</strain>
    </source>
</reference>
<feature type="compositionally biased region" description="Polar residues" evidence="1">
    <location>
        <begin position="219"/>
        <end position="232"/>
    </location>
</feature>
<dbReference type="Proteomes" id="UP001058553">
    <property type="component" value="Chromosome"/>
</dbReference>
<dbReference type="GeneID" id="92238280"/>
<accession>A0ABY5X789</accession>
<organism evidence="2 3">
    <name type="scientific">Erwinia pyrifoliae</name>
    <dbReference type="NCBI Taxonomy" id="79967"/>
    <lineage>
        <taxon>Bacteria</taxon>
        <taxon>Pseudomonadati</taxon>
        <taxon>Pseudomonadota</taxon>
        <taxon>Gammaproteobacteria</taxon>
        <taxon>Enterobacterales</taxon>
        <taxon>Erwiniaceae</taxon>
        <taxon>Erwinia</taxon>
    </lineage>
</organism>
<name>A0ABY5X789_ERWPY</name>
<feature type="compositionally biased region" description="Polar residues" evidence="1">
    <location>
        <begin position="123"/>
        <end position="132"/>
    </location>
</feature>
<evidence type="ECO:0000313" key="3">
    <source>
        <dbReference type="Proteomes" id="UP001058553"/>
    </source>
</evidence>
<dbReference type="RefSeq" id="WP_012666894.1">
    <property type="nucleotide sequence ID" value="NZ_CP023567.1"/>
</dbReference>
<feature type="region of interest" description="Disordered" evidence="1">
    <location>
        <begin position="219"/>
        <end position="259"/>
    </location>
</feature>
<proteinExistence type="predicted"/>
<keyword evidence="3" id="KW-1185">Reference proteome</keyword>
<gene>
    <name evidence="2" type="ORF">NYP84_15480</name>
</gene>
<dbReference type="EMBL" id="CP103445">
    <property type="protein sequence ID" value="UWS32990.1"/>
    <property type="molecule type" value="Genomic_DNA"/>
</dbReference>